<gene>
    <name evidence="2" type="ordered locus">Mmar10_1350</name>
</gene>
<accession>Q0APZ5</accession>
<dbReference type="PANTHER" id="PTHR39456">
    <property type="entry name" value="METAL-DEPENDENT HYDROLASE"/>
    <property type="match status" value="1"/>
</dbReference>
<name>Q0APZ5_MARMM</name>
<dbReference type="eggNOG" id="COG3687">
    <property type="taxonomic scope" value="Bacteria"/>
</dbReference>
<dbReference type="EMBL" id="CP000449">
    <property type="protein sequence ID" value="ABI65642.1"/>
    <property type="molecule type" value="Genomic_DNA"/>
</dbReference>
<evidence type="ECO:0000313" key="2">
    <source>
        <dbReference type="EMBL" id="ABI65642.1"/>
    </source>
</evidence>
<evidence type="ECO:0000256" key="1">
    <source>
        <dbReference type="SAM" id="MobiDB-lite"/>
    </source>
</evidence>
<reference evidence="2 3" key="1">
    <citation type="submission" date="2006-08" db="EMBL/GenBank/DDBJ databases">
        <title>Complete sequence of Maricaulis maris MCS10.</title>
        <authorList>
            <consortium name="US DOE Joint Genome Institute"/>
            <person name="Copeland A."/>
            <person name="Lucas S."/>
            <person name="Lapidus A."/>
            <person name="Barry K."/>
            <person name="Detter J.C."/>
            <person name="Glavina del Rio T."/>
            <person name="Hammon N."/>
            <person name="Israni S."/>
            <person name="Dalin E."/>
            <person name="Tice H."/>
            <person name="Pitluck S."/>
            <person name="Saunders E."/>
            <person name="Brettin T."/>
            <person name="Bruce D."/>
            <person name="Han C."/>
            <person name="Tapia R."/>
            <person name="Gilna P."/>
            <person name="Schmutz J."/>
            <person name="Larimer F."/>
            <person name="Land M."/>
            <person name="Hauser L."/>
            <person name="Kyrpides N."/>
            <person name="Mikhailova N."/>
            <person name="Viollier P."/>
            <person name="Stephens C."/>
            <person name="Richardson P."/>
        </authorList>
    </citation>
    <scope>NUCLEOTIDE SEQUENCE [LARGE SCALE GENOMIC DNA]</scope>
    <source>
        <strain evidence="2 3">MCS10</strain>
    </source>
</reference>
<proteinExistence type="predicted"/>
<evidence type="ECO:0000313" key="3">
    <source>
        <dbReference type="Proteomes" id="UP000001964"/>
    </source>
</evidence>
<dbReference type="PANTHER" id="PTHR39456:SF1">
    <property type="entry name" value="METAL-DEPENDENT HYDROLASE"/>
    <property type="match status" value="1"/>
</dbReference>
<dbReference type="HOGENOM" id="CLU_051636_0_1_5"/>
<dbReference type="AlphaFoldDB" id="Q0APZ5"/>
<keyword evidence="3" id="KW-1185">Reference proteome</keyword>
<dbReference type="KEGG" id="mmr:Mmar10_1350"/>
<organism evidence="2 3">
    <name type="scientific">Maricaulis maris (strain MCS10)</name>
    <name type="common">Caulobacter maris</name>
    <dbReference type="NCBI Taxonomy" id="394221"/>
    <lineage>
        <taxon>Bacteria</taxon>
        <taxon>Pseudomonadati</taxon>
        <taxon>Pseudomonadota</taxon>
        <taxon>Alphaproteobacteria</taxon>
        <taxon>Maricaulales</taxon>
        <taxon>Maricaulaceae</taxon>
        <taxon>Maricaulis</taxon>
    </lineage>
</organism>
<feature type="region of interest" description="Disordered" evidence="1">
    <location>
        <begin position="1"/>
        <end position="22"/>
    </location>
</feature>
<dbReference type="InterPro" id="IPR016516">
    <property type="entry name" value="UCP07580"/>
</dbReference>
<dbReference type="Pfam" id="PF10118">
    <property type="entry name" value="Metal_hydrol"/>
    <property type="match status" value="1"/>
</dbReference>
<dbReference type="STRING" id="394221.Mmar10_1350"/>
<protein>
    <submittedName>
        <fullName evidence="2">FF domain protein</fullName>
    </submittedName>
</protein>
<dbReference type="Proteomes" id="UP000001964">
    <property type="component" value="Chromosome"/>
</dbReference>
<sequence length="287" mass="32932">MEHDMARTATPDDLEITPRNRKFTDDPHRPRWWLGGDPYASAWHNALSITFPAGETFFIESVRRFQKDVPPALAAQIKDFVRQEAFHTREHNSFNQRVIEAGYDVSTALKRVEDSLAEAREGHPVAQLSITVSLEHFTAIFAHLALKDLKLYAGTDRESQRMWLWHAIEEIEHKSVAYDTYAHVMRDVSPLKRWGIRCAVFARVSKDFMLKRWTDALNLLAQDGITGLRARLGLAGYLWGRPGVVRRVALPWLAYFQPGFHPWQVDDRNLIADVESLYDLAEPVAAE</sequence>
<dbReference type="PIRSF" id="PIRSF007580">
    <property type="entry name" value="UCP07580"/>
    <property type="match status" value="1"/>
</dbReference>